<dbReference type="SUPFAM" id="SSF52047">
    <property type="entry name" value="RNI-like"/>
    <property type="match status" value="1"/>
</dbReference>
<evidence type="ECO:0000313" key="13">
    <source>
        <dbReference type="EnsemblPlants" id="OBART08G22290.1"/>
    </source>
</evidence>
<dbReference type="Gene3D" id="3.40.50.300">
    <property type="entry name" value="P-loop containing nucleotide triphosphate hydrolases"/>
    <property type="match status" value="1"/>
</dbReference>
<keyword evidence="6" id="KW-0067">ATP-binding</keyword>
<keyword evidence="14" id="KW-1185">Reference proteome</keyword>
<dbReference type="eggNOG" id="KOG4658">
    <property type="taxonomic scope" value="Eukaryota"/>
</dbReference>
<keyword evidence="3" id="KW-0677">Repeat</keyword>
<dbReference type="InterPro" id="IPR056789">
    <property type="entry name" value="LRR_R13L1-DRL21"/>
</dbReference>
<evidence type="ECO:0000259" key="12">
    <source>
        <dbReference type="Pfam" id="PF25019"/>
    </source>
</evidence>
<dbReference type="PANTHER" id="PTHR36766:SF70">
    <property type="entry name" value="DISEASE RESISTANCE PROTEIN RGA4"/>
    <property type="match status" value="1"/>
</dbReference>
<evidence type="ECO:0000256" key="3">
    <source>
        <dbReference type="ARBA" id="ARBA00022737"/>
    </source>
</evidence>
<dbReference type="GO" id="GO:0002758">
    <property type="term" value="P:innate immune response-activating signaling pathway"/>
    <property type="evidence" value="ECO:0007669"/>
    <property type="project" value="UniProtKB-ARBA"/>
</dbReference>
<evidence type="ECO:0000259" key="11">
    <source>
        <dbReference type="Pfam" id="PF23598"/>
    </source>
</evidence>
<dbReference type="PANTHER" id="PTHR36766">
    <property type="entry name" value="PLANT BROAD-SPECTRUM MILDEW RESISTANCE PROTEIN RPW8"/>
    <property type="match status" value="1"/>
</dbReference>
<dbReference type="Pfam" id="PF00931">
    <property type="entry name" value="NB-ARC"/>
    <property type="match status" value="1"/>
</dbReference>
<dbReference type="InterPro" id="IPR002182">
    <property type="entry name" value="NB-ARC"/>
</dbReference>
<evidence type="ECO:0000256" key="7">
    <source>
        <dbReference type="ARBA" id="ARBA00023054"/>
    </source>
</evidence>
<dbReference type="Pfam" id="PF25019">
    <property type="entry name" value="LRR_R13L1-DRL21"/>
    <property type="match status" value="1"/>
</dbReference>
<dbReference type="InterPro" id="IPR042197">
    <property type="entry name" value="Apaf_helical"/>
</dbReference>
<evidence type="ECO:0000256" key="4">
    <source>
        <dbReference type="ARBA" id="ARBA00022741"/>
    </source>
</evidence>
<dbReference type="SUPFAM" id="SSF52540">
    <property type="entry name" value="P-loop containing nucleoside triphosphate hydrolases"/>
    <property type="match status" value="1"/>
</dbReference>
<organism evidence="13">
    <name type="scientific">Oryza barthii</name>
    <dbReference type="NCBI Taxonomy" id="65489"/>
    <lineage>
        <taxon>Eukaryota</taxon>
        <taxon>Viridiplantae</taxon>
        <taxon>Streptophyta</taxon>
        <taxon>Embryophyta</taxon>
        <taxon>Tracheophyta</taxon>
        <taxon>Spermatophyta</taxon>
        <taxon>Magnoliopsida</taxon>
        <taxon>Liliopsida</taxon>
        <taxon>Poales</taxon>
        <taxon>Poaceae</taxon>
        <taxon>BOP clade</taxon>
        <taxon>Oryzoideae</taxon>
        <taxon>Oryzeae</taxon>
        <taxon>Oryzinae</taxon>
        <taxon>Oryza</taxon>
    </lineage>
</organism>
<evidence type="ECO:0000256" key="2">
    <source>
        <dbReference type="ARBA" id="ARBA00022614"/>
    </source>
</evidence>
<keyword evidence="7" id="KW-0175">Coiled coil</keyword>
<evidence type="ECO:0000259" key="8">
    <source>
        <dbReference type="Pfam" id="PF00931"/>
    </source>
</evidence>
<dbReference type="GO" id="GO:0043531">
    <property type="term" value="F:ADP binding"/>
    <property type="evidence" value="ECO:0007669"/>
    <property type="project" value="InterPro"/>
</dbReference>
<dbReference type="PaxDb" id="65489-OBART08G22290.1"/>
<evidence type="ECO:0000313" key="14">
    <source>
        <dbReference type="Proteomes" id="UP000026960"/>
    </source>
</evidence>
<dbReference type="Pfam" id="PF23598">
    <property type="entry name" value="LRR_14"/>
    <property type="match status" value="1"/>
</dbReference>
<dbReference type="FunFam" id="3.40.50.300:FF:001091">
    <property type="entry name" value="Probable disease resistance protein At1g61300"/>
    <property type="match status" value="1"/>
</dbReference>
<dbReference type="STRING" id="65489.A0A0D3H2S3"/>
<dbReference type="SUPFAM" id="SSF52058">
    <property type="entry name" value="L domain-like"/>
    <property type="match status" value="1"/>
</dbReference>
<dbReference type="InterPro" id="IPR058922">
    <property type="entry name" value="WHD_DRP"/>
</dbReference>
<feature type="domain" description="Disease resistance N-terminal" evidence="9">
    <location>
        <begin position="9"/>
        <end position="92"/>
    </location>
</feature>
<dbReference type="Gene3D" id="1.10.8.430">
    <property type="entry name" value="Helical domain of apoptotic protease-activating factors"/>
    <property type="match status" value="1"/>
</dbReference>
<dbReference type="Gene3D" id="1.20.5.4130">
    <property type="match status" value="1"/>
</dbReference>
<dbReference type="EnsemblPlants" id="OBART08G22290.1">
    <property type="protein sequence ID" value="OBART08G22290.1"/>
    <property type="gene ID" value="OBART08G22290"/>
</dbReference>
<evidence type="ECO:0000256" key="6">
    <source>
        <dbReference type="ARBA" id="ARBA00022840"/>
    </source>
</evidence>
<dbReference type="GO" id="GO:0009626">
    <property type="term" value="P:plant-type hypersensitive response"/>
    <property type="evidence" value="ECO:0007669"/>
    <property type="project" value="UniProtKB-ARBA"/>
</dbReference>
<dbReference type="Gene3D" id="1.10.10.10">
    <property type="entry name" value="Winged helix-like DNA-binding domain superfamily/Winged helix DNA-binding domain"/>
    <property type="match status" value="1"/>
</dbReference>
<dbReference type="InterPro" id="IPR041118">
    <property type="entry name" value="Rx_N"/>
</dbReference>
<keyword evidence="2" id="KW-0433">Leucine-rich repeat</keyword>
<evidence type="ECO:0000259" key="9">
    <source>
        <dbReference type="Pfam" id="PF18052"/>
    </source>
</evidence>
<protein>
    <submittedName>
        <fullName evidence="13">Uncharacterized protein</fullName>
    </submittedName>
</protein>
<dbReference type="Pfam" id="PF18052">
    <property type="entry name" value="Rx_N"/>
    <property type="match status" value="1"/>
</dbReference>
<dbReference type="Pfam" id="PF23559">
    <property type="entry name" value="WHD_DRP"/>
    <property type="match status" value="1"/>
</dbReference>
<keyword evidence="4" id="KW-0547">Nucleotide-binding</keyword>
<proteinExistence type="inferred from homology"/>
<dbReference type="GO" id="GO:0042742">
    <property type="term" value="P:defense response to bacterium"/>
    <property type="evidence" value="ECO:0007669"/>
    <property type="project" value="UniProtKB-ARBA"/>
</dbReference>
<dbReference type="PRINTS" id="PR00364">
    <property type="entry name" value="DISEASERSIST"/>
</dbReference>
<feature type="domain" description="R13L1/DRL21-like LRR repeat region" evidence="12">
    <location>
        <begin position="687"/>
        <end position="821"/>
    </location>
</feature>
<feature type="domain" description="Disease resistance protein winged helix" evidence="10">
    <location>
        <begin position="429"/>
        <end position="507"/>
    </location>
</feature>
<reference evidence="13" key="2">
    <citation type="submission" date="2015-03" db="UniProtKB">
        <authorList>
            <consortium name="EnsemblPlants"/>
        </authorList>
    </citation>
    <scope>IDENTIFICATION</scope>
</reference>
<dbReference type="Gene3D" id="3.80.10.10">
    <property type="entry name" value="Ribonuclease Inhibitor"/>
    <property type="match status" value="3"/>
</dbReference>
<dbReference type="FunFam" id="1.10.8.430:FF:000003">
    <property type="entry name" value="Probable disease resistance protein At5g66910"/>
    <property type="match status" value="1"/>
</dbReference>
<sequence>MAESLLLPVVRGVVGKAAGALVQSVTRMCGVDGDRHKLERQLLAVQCKLSDAEAKSETSPAVKRWMKDLKAVTYEADDVLDDFHYEALRRDAQIGDSTTDKVLGYFTPHSPLLFRVAMSKKLNSVLKKINELVEEMNKFGLVERADQATVHVIHPQTHSGLDSLMEIVGRDDDKEMVVNLLLEQRSRRMVEVLPIVGMGGLGKTTLAKMVYNDTRVQPHFELPMWLCVSDDFNVVSLVRSIIELATRENCTLPDRIELLRSRLHEVVGRKRYLLVLDDVWNEEEHKWEEMRPLLHSAGAPGSVVLVTTRSQRVASIMGTVPAHTLSYLNHDDSWELFRKKAFSKEEEEQQPEFAEIGNRIVKKCKGLPLALKTMGGLMSSKKRIQEWEAIAGSKSWEDVGTTNEILSILKLSYRHLPLEMKQCFAFCAIFPKDYQMERDKLVQLWIANNFIQEEGMMDLEERGQFVFNELAWRSFFQDVKVESFHVGIKQTYKSITCYMHDLMHDLAKSVTEECVDAQDLNQQKASMKDVRHLMSSAKLQENSELFKHVGPLHTLLSPYWSKSSPLPRNIKRLNLTSLRALHNDKLNVSPKALASITHLRYLDISHSSELENLPDSVCMLYSLQTLRLNGCEKLQHLPEGVRFMSKLRHLYLVGCHSLKGMPPRIGQLKNLRTLTTFVVDTKDGCGLEELKDLHHLGGRLELFNLKAIQSGSNAREANLHIQENVTELLLHWCHDIFEHSGRDFDIDVVNNKKEILEFSLPPSRLETLRVWGSGHIEMSSWMKKPQIFLCLKELHMSECWRCKDLPPLWQSVSLESLSLSCLDNLTTLSSGIDMAVPGCNGCLEIFPKLKKINLHYLPNLEKWMDNEVTSVMFPELKELKIYNCPKLVNIPKAPILRELDIFQCRIALNSLSHLTSLTQLNYVGDCGVSMDLVIPIRSWPSLVTLELTSLWNLLLPEEQQTTMPPLESIRKLSIRYSSCFFSPNSSNWPFGFWDCFAFVEELSIASCDDLVHWPVKELRSLNSLRYVKINDCKNLTSSSSEEFLFLSGLETLYIGFCSNLLEIPKLPASLETLCINGCTSLVSLPLNLARLEKLRELRLFYCSSLRNLPDVMDGLTGLQELCVRQCPGVETLPQSLLQRLPNLRKLMTLGSHKLDKRCRRGGEYWEYVSNIPCLNIDFIEERQNKGFAKRFLPCCSALN</sequence>
<name>A0A0D3H2S3_9ORYZ</name>
<dbReference type="FunFam" id="1.10.10.10:FF:000322">
    <property type="entry name" value="Probable disease resistance protein At1g63360"/>
    <property type="match status" value="1"/>
</dbReference>
<dbReference type="Proteomes" id="UP000026960">
    <property type="component" value="Chromosome 8"/>
</dbReference>
<accession>A0A0D3H2S3</accession>
<dbReference type="GO" id="GO:0005524">
    <property type="term" value="F:ATP binding"/>
    <property type="evidence" value="ECO:0007669"/>
    <property type="project" value="UniProtKB-KW"/>
</dbReference>
<dbReference type="InterPro" id="IPR036388">
    <property type="entry name" value="WH-like_DNA-bd_sf"/>
</dbReference>
<evidence type="ECO:0000259" key="10">
    <source>
        <dbReference type="Pfam" id="PF23559"/>
    </source>
</evidence>
<keyword evidence="5" id="KW-0611">Plant defense</keyword>
<reference evidence="13" key="1">
    <citation type="journal article" date="2009" name="Rice">
        <title>De Novo Next Generation Sequencing of Plant Genomes.</title>
        <authorList>
            <person name="Rounsley S."/>
            <person name="Marri P.R."/>
            <person name="Yu Y."/>
            <person name="He R."/>
            <person name="Sisneros N."/>
            <person name="Goicoechea J.L."/>
            <person name="Lee S.J."/>
            <person name="Angelova A."/>
            <person name="Kudrna D."/>
            <person name="Luo M."/>
            <person name="Affourtit J."/>
            <person name="Desany B."/>
            <person name="Knight J."/>
            <person name="Niazi F."/>
            <person name="Egholm M."/>
            <person name="Wing R.A."/>
        </authorList>
    </citation>
    <scope>NUCLEOTIDE SEQUENCE [LARGE SCALE GENOMIC DNA]</scope>
    <source>
        <strain evidence="13">cv. IRGC 105608</strain>
    </source>
</reference>
<feature type="domain" description="NB-ARC" evidence="8">
    <location>
        <begin position="171"/>
        <end position="346"/>
    </location>
</feature>
<comment type="similarity">
    <text evidence="1">Belongs to the disease resistance NB-LRR family.</text>
</comment>
<evidence type="ECO:0000256" key="1">
    <source>
        <dbReference type="ARBA" id="ARBA00008894"/>
    </source>
</evidence>
<dbReference type="Gramene" id="OBART08G22290.1">
    <property type="protein sequence ID" value="OBART08G22290.1"/>
    <property type="gene ID" value="OBART08G22290"/>
</dbReference>
<dbReference type="InterPro" id="IPR055414">
    <property type="entry name" value="LRR_R13L4/SHOC2-like"/>
</dbReference>
<feature type="domain" description="Disease resistance R13L4/SHOC-2-like LRR" evidence="11">
    <location>
        <begin position="993"/>
        <end position="1171"/>
    </location>
</feature>
<dbReference type="InterPro" id="IPR032675">
    <property type="entry name" value="LRR_dom_sf"/>
</dbReference>
<dbReference type="HOGENOM" id="CLU_000837_8_8_1"/>
<evidence type="ECO:0000256" key="5">
    <source>
        <dbReference type="ARBA" id="ARBA00022821"/>
    </source>
</evidence>
<dbReference type="AlphaFoldDB" id="A0A0D3H2S3"/>
<dbReference type="InterPro" id="IPR027417">
    <property type="entry name" value="P-loop_NTPase"/>
</dbReference>